<feature type="region of interest" description="Disordered" evidence="1">
    <location>
        <begin position="186"/>
        <end position="209"/>
    </location>
</feature>
<protein>
    <submittedName>
        <fullName evidence="2">Uncharacterized protein</fullName>
    </submittedName>
</protein>
<keyword evidence="3" id="KW-1185">Reference proteome</keyword>
<dbReference type="AlphaFoldDB" id="A0A3N2Q1W3"/>
<dbReference type="RefSeq" id="XP_028468502.1">
    <property type="nucleotide sequence ID" value="XM_028613935.1"/>
</dbReference>
<dbReference type="EMBL" id="ML119052">
    <property type="protein sequence ID" value="ROT40696.1"/>
    <property type="molecule type" value="Genomic_DNA"/>
</dbReference>
<sequence>METTELPVSGLEARGLEGRNWNRETSKEKIETVARGASLAKERRRCFGDSLELEVDEAHVSLNDLGRTKSKPFSQRQKEVRSQDENGWGWGDVWESQFPIPRHASHLTAFESKYLPLYIVDNFRPAAQPPGTHPLTSHSDFLDRGAALGFQHRPGQLDKNQESKLGHFTSKDRFFEPLFTNSRRAARNQQSLHPLLLPSGHDTPATQPT</sequence>
<name>A0A3N2Q1W3_SODAK</name>
<dbReference type="Proteomes" id="UP000272025">
    <property type="component" value="Unassembled WGS sequence"/>
</dbReference>
<dbReference type="GeneID" id="39582413"/>
<gene>
    <name evidence="2" type="ORF">SODALDRAFT_356709</name>
</gene>
<reference evidence="2 3" key="1">
    <citation type="journal article" date="2018" name="Mol. Ecol.">
        <title>The obligate alkalophilic soda-lake fungus Sodiomyces alkalinus has shifted to a protein diet.</title>
        <authorList>
            <person name="Grum-Grzhimaylo A.A."/>
            <person name="Falkoski D.L."/>
            <person name="van den Heuvel J."/>
            <person name="Valero-Jimenez C.A."/>
            <person name="Min B."/>
            <person name="Choi I.G."/>
            <person name="Lipzen A."/>
            <person name="Daum C.G."/>
            <person name="Aanen D.K."/>
            <person name="Tsang A."/>
            <person name="Henrissat B."/>
            <person name="Bilanenko E.N."/>
            <person name="de Vries R.P."/>
            <person name="van Kan J.A.L."/>
            <person name="Grigoriev I.V."/>
            <person name="Debets A.J.M."/>
        </authorList>
    </citation>
    <scope>NUCLEOTIDE SEQUENCE [LARGE SCALE GENOMIC DNA]</scope>
    <source>
        <strain evidence="2 3">F11</strain>
    </source>
</reference>
<proteinExistence type="predicted"/>
<evidence type="ECO:0000313" key="3">
    <source>
        <dbReference type="Proteomes" id="UP000272025"/>
    </source>
</evidence>
<evidence type="ECO:0000256" key="1">
    <source>
        <dbReference type="SAM" id="MobiDB-lite"/>
    </source>
</evidence>
<evidence type="ECO:0000313" key="2">
    <source>
        <dbReference type="EMBL" id="ROT40696.1"/>
    </source>
</evidence>
<organism evidence="2 3">
    <name type="scientific">Sodiomyces alkalinus (strain CBS 110278 / VKM F-3762 / F11)</name>
    <name type="common">Alkaliphilic filamentous fungus</name>
    <dbReference type="NCBI Taxonomy" id="1314773"/>
    <lineage>
        <taxon>Eukaryota</taxon>
        <taxon>Fungi</taxon>
        <taxon>Dikarya</taxon>
        <taxon>Ascomycota</taxon>
        <taxon>Pezizomycotina</taxon>
        <taxon>Sordariomycetes</taxon>
        <taxon>Hypocreomycetidae</taxon>
        <taxon>Glomerellales</taxon>
        <taxon>Plectosphaerellaceae</taxon>
        <taxon>Sodiomyces</taxon>
    </lineage>
</organism>
<accession>A0A3N2Q1W3</accession>